<evidence type="ECO:0000259" key="2">
    <source>
        <dbReference type="Pfam" id="PF00024"/>
    </source>
</evidence>
<dbReference type="EMBL" id="JAIWYP010000015">
    <property type="protein sequence ID" value="KAH3700091.1"/>
    <property type="molecule type" value="Genomic_DNA"/>
</dbReference>
<gene>
    <name evidence="3" type="ORF">DPMN_075059</name>
</gene>
<feature type="domain" description="Apple" evidence="2">
    <location>
        <begin position="38"/>
        <end position="86"/>
    </location>
</feature>
<dbReference type="Pfam" id="PF00024">
    <property type="entry name" value="PAN_1"/>
    <property type="match status" value="1"/>
</dbReference>
<feature type="chain" id="PRO_5038788822" description="Apple domain-containing protein" evidence="1">
    <location>
        <begin position="21"/>
        <end position="117"/>
    </location>
</feature>
<comment type="caution">
    <text evidence="3">The sequence shown here is derived from an EMBL/GenBank/DDBJ whole genome shotgun (WGS) entry which is preliminary data.</text>
</comment>
<evidence type="ECO:0000313" key="3">
    <source>
        <dbReference type="EMBL" id="KAH3700091.1"/>
    </source>
</evidence>
<organism evidence="3 4">
    <name type="scientific">Dreissena polymorpha</name>
    <name type="common">Zebra mussel</name>
    <name type="synonym">Mytilus polymorpha</name>
    <dbReference type="NCBI Taxonomy" id="45954"/>
    <lineage>
        <taxon>Eukaryota</taxon>
        <taxon>Metazoa</taxon>
        <taxon>Spiralia</taxon>
        <taxon>Lophotrochozoa</taxon>
        <taxon>Mollusca</taxon>
        <taxon>Bivalvia</taxon>
        <taxon>Autobranchia</taxon>
        <taxon>Heteroconchia</taxon>
        <taxon>Euheterodonta</taxon>
        <taxon>Imparidentia</taxon>
        <taxon>Neoheterodontei</taxon>
        <taxon>Myida</taxon>
        <taxon>Dreissenoidea</taxon>
        <taxon>Dreissenidae</taxon>
        <taxon>Dreissena</taxon>
    </lineage>
</organism>
<proteinExistence type="predicted"/>
<sequence>MQRFNIVFTTIGLLAAAVYAQMGNKRMTISYGYVVNSINVAIDSQSMIECAVQCQRQSRKNSCQVAGYNTASRRCQISFASSQDVSPTGDQADVILNMFDGRFMGYQDFAIWRILFA</sequence>
<protein>
    <recommendedName>
        <fullName evidence="2">Apple domain-containing protein</fullName>
    </recommendedName>
</protein>
<keyword evidence="4" id="KW-1185">Reference proteome</keyword>
<feature type="signal peptide" evidence="1">
    <location>
        <begin position="1"/>
        <end position="20"/>
    </location>
</feature>
<dbReference type="InterPro" id="IPR003609">
    <property type="entry name" value="Pan_app"/>
</dbReference>
<reference evidence="3" key="1">
    <citation type="journal article" date="2019" name="bioRxiv">
        <title>The Genome of the Zebra Mussel, Dreissena polymorpha: A Resource for Invasive Species Research.</title>
        <authorList>
            <person name="McCartney M.A."/>
            <person name="Auch B."/>
            <person name="Kono T."/>
            <person name="Mallez S."/>
            <person name="Zhang Y."/>
            <person name="Obille A."/>
            <person name="Becker A."/>
            <person name="Abrahante J.E."/>
            <person name="Garbe J."/>
            <person name="Badalamenti J.P."/>
            <person name="Herman A."/>
            <person name="Mangelson H."/>
            <person name="Liachko I."/>
            <person name="Sullivan S."/>
            <person name="Sone E.D."/>
            <person name="Koren S."/>
            <person name="Silverstein K.A.T."/>
            <person name="Beckman K.B."/>
            <person name="Gohl D.M."/>
        </authorList>
    </citation>
    <scope>NUCLEOTIDE SEQUENCE</scope>
    <source>
        <strain evidence="3">Duluth1</strain>
        <tissue evidence="3">Whole animal</tissue>
    </source>
</reference>
<accession>A0A9D3YKD4</accession>
<evidence type="ECO:0000256" key="1">
    <source>
        <dbReference type="SAM" id="SignalP"/>
    </source>
</evidence>
<keyword evidence="1" id="KW-0732">Signal</keyword>
<dbReference type="Proteomes" id="UP000828390">
    <property type="component" value="Unassembled WGS sequence"/>
</dbReference>
<reference evidence="3" key="2">
    <citation type="submission" date="2020-11" db="EMBL/GenBank/DDBJ databases">
        <authorList>
            <person name="McCartney M.A."/>
            <person name="Auch B."/>
            <person name="Kono T."/>
            <person name="Mallez S."/>
            <person name="Becker A."/>
            <person name="Gohl D.M."/>
            <person name="Silverstein K.A.T."/>
            <person name="Koren S."/>
            <person name="Bechman K.B."/>
            <person name="Herman A."/>
            <person name="Abrahante J.E."/>
            <person name="Garbe J."/>
        </authorList>
    </citation>
    <scope>NUCLEOTIDE SEQUENCE</scope>
    <source>
        <strain evidence="3">Duluth1</strain>
        <tissue evidence="3">Whole animal</tissue>
    </source>
</reference>
<evidence type="ECO:0000313" key="4">
    <source>
        <dbReference type="Proteomes" id="UP000828390"/>
    </source>
</evidence>
<dbReference type="SUPFAM" id="SSF57414">
    <property type="entry name" value="Hairpin loop containing domain-like"/>
    <property type="match status" value="1"/>
</dbReference>
<name>A0A9D3YKD4_DREPO</name>
<dbReference type="AlphaFoldDB" id="A0A9D3YKD4"/>